<reference evidence="1" key="1">
    <citation type="submission" date="2021-05" db="EMBL/GenBank/DDBJ databases">
        <title>Comparative genomics of three Colletotrichum scovillei strains and genetic complementation revealed genes involved fungal growth and virulence on chili pepper.</title>
        <authorList>
            <person name="Hsieh D.-K."/>
            <person name="Chuang S.-C."/>
            <person name="Chen C.-Y."/>
            <person name="Chao Y.-T."/>
            <person name="Lu M.-Y.J."/>
            <person name="Lee M.-H."/>
            <person name="Shih M.-C."/>
        </authorList>
    </citation>
    <scope>NUCLEOTIDE SEQUENCE</scope>
    <source>
        <strain evidence="1">Coll-153</strain>
    </source>
</reference>
<feature type="non-terminal residue" evidence="1">
    <location>
        <position position="57"/>
    </location>
</feature>
<name>A0A9P7QXF6_9PEZI</name>
<dbReference type="AlphaFoldDB" id="A0A9P7QXF6"/>
<accession>A0A9P7QXF6</accession>
<evidence type="ECO:0000313" key="1">
    <source>
        <dbReference type="EMBL" id="KAG7043950.1"/>
    </source>
</evidence>
<dbReference type="Proteomes" id="UP000699042">
    <property type="component" value="Unassembled WGS sequence"/>
</dbReference>
<proteinExistence type="predicted"/>
<sequence>MRNHCCMQGTAGGTEGNAGSLCADLGMCCAVTVPIVAQHVSGLILQDAIAVGWLYGE</sequence>
<protein>
    <submittedName>
        <fullName evidence="1">Uncharacterized protein</fullName>
    </submittedName>
</protein>
<evidence type="ECO:0000313" key="2">
    <source>
        <dbReference type="Proteomes" id="UP000699042"/>
    </source>
</evidence>
<dbReference type="EMBL" id="JAESDN010000011">
    <property type="protein sequence ID" value="KAG7043950.1"/>
    <property type="molecule type" value="Genomic_DNA"/>
</dbReference>
<keyword evidence="2" id="KW-1185">Reference proteome</keyword>
<gene>
    <name evidence="1" type="ORF">JMJ77_011770</name>
</gene>
<organism evidence="1 2">
    <name type="scientific">Colletotrichum scovillei</name>
    <dbReference type="NCBI Taxonomy" id="1209932"/>
    <lineage>
        <taxon>Eukaryota</taxon>
        <taxon>Fungi</taxon>
        <taxon>Dikarya</taxon>
        <taxon>Ascomycota</taxon>
        <taxon>Pezizomycotina</taxon>
        <taxon>Sordariomycetes</taxon>
        <taxon>Hypocreomycetidae</taxon>
        <taxon>Glomerellales</taxon>
        <taxon>Glomerellaceae</taxon>
        <taxon>Colletotrichum</taxon>
        <taxon>Colletotrichum acutatum species complex</taxon>
    </lineage>
</organism>
<comment type="caution">
    <text evidence="1">The sequence shown here is derived from an EMBL/GenBank/DDBJ whole genome shotgun (WGS) entry which is preliminary data.</text>
</comment>